<feature type="region of interest" description="Disordered" evidence="3">
    <location>
        <begin position="516"/>
        <end position="547"/>
    </location>
</feature>
<dbReference type="Gene3D" id="1.25.40.10">
    <property type="entry name" value="Tetratricopeptide repeat domain"/>
    <property type="match status" value="1"/>
</dbReference>
<dbReference type="InterPro" id="IPR052769">
    <property type="entry name" value="TPR_domain_protein"/>
</dbReference>
<sequence length="1080" mass="119956">MAECPTSPPDAIILSGPDFYEAHIARLYGGYKRTQNLYGRATYQKDSEDVRNDAYIYFSLADRKWCVGTQLGACIKEMTPNQRLPLVLMYQAAGTEPDQSFPNLRGYVSWAANVTDKGPNYQFDHLLNLEPLELPAEAADPKRAYGGHMHILVPRSVDYEFPPASSSLMGDSPHKSAERLAEITWRAVSTSVGAPLLEANTEPNVSHFVGLKGISPGDVTITRSVLAALREYPGYLDALLVRSPSVREDGKYTLQLFDMWQRRWRYLVVDDFMPVRTLSKGTERHWTGGSLHPLWVLLLEKALAKLCGSYEALRRSHPGALLMALTGQGDKLLHWRKDNGWWSAWRQVLPPEDAAARMGESHSPGLHRRVTKIRPLRCVLQRMGGTWHQHEDFLTLLRDLHRQNVLLLAWQFPGDRPPDEELPAPREDPRDNGLAQGHGYSILDFLVEDNLCLLQLRNIWGKRTSFASTAFPADMFSSGWALPSFLAISLGCLYLWFIVLRVPKLGEELAEAWPDEAELKSQDDVVEAAPEDKVPRVPPGATKAPGAAGVVGAASAEIAAVPMSSAEIAESYAATEDAEPLPADGPHTDEEAAAAAQDPDPLPAEPVQDLPAADPSEENPEQDEDDMVDVAKAQELRLEGNEHFKAGRLHDAREAYSEALHLSPAAGDPGSDSSKERAVLHCNRAACLQRLERWEDVVKDCSHAIQLDPSYVKAFARRSVANEELKKWHDAFEDLKKAVELDPNLRSKESRRLAVLEKRAQEQFEKDKDEMLSKLKDLGNTVLGKFGMSTDNFKLEQDPDTGSRFWMSWADFCDIFDVVEACPMEGCAKKVGLLQRRAGVSEGRSTWRFLTVVQAWMSECRSNIVAVHCRGGKGRTGSFCCAWLLYTKEAEDAEDALNFFALRRTDMAKKKMSKVQGVETPSQVRYVGYVEQLLQQQAAFCPATVALPELVEVRLHSLCAQSFFRDSFAEKSEGHLVAVVQDDRGRHVASLPLDQSRGDKVWNFNQPVRGDVGISVYLCHTPAGPGAKQKQLFGLVVHGNFLEGRRLVIPAGEVDQACKEPTTFDPAGSLVLEYEATCGA</sequence>
<dbReference type="SMART" id="SM00230">
    <property type="entry name" value="CysPc"/>
    <property type="match status" value="1"/>
</dbReference>
<gene>
    <name evidence="7" type="ORF">CCMP2556_LOCUS18186</name>
</gene>
<evidence type="ECO:0000259" key="6">
    <source>
        <dbReference type="PROSITE" id="PS51181"/>
    </source>
</evidence>
<evidence type="ECO:0000313" key="8">
    <source>
        <dbReference type="Proteomes" id="UP001642484"/>
    </source>
</evidence>
<dbReference type="SUPFAM" id="SSF52799">
    <property type="entry name" value="(Phosphotyrosine protein) phosphatases II"/>
    <property type="match status" value="1"/>
</dbReference>
<evidence type="ECO:0000313" key="7">
    <source>
        <dbReference type="EMBL" id="CAK9031188.1"/>
    </source>
</evidence>
<feature type="repeat" description="TPR" evidence="2">
    <location>
        <begin position="712"/>
        <end position="745"/>
    </location>
</feature>
<evidence type="ECO:0000256" key="1">
    <source>
        <dbReference type="PROSITE-ProRule" id="PRU00239"/>
    </source>
</evidence>
<dbReference type="InterPro" id="IPR000387">
    <property type="entry name" value="Tyr_Pase_dom"/>
</dbReference>
<dbReference type="InterPro" id="IPR001300">
    <property type="entry name" value="Peptidase_C2_calpain_cat"/>
</dbReference>
<evidence type="ECO:0008006" key="9">
    <source>
        <dbReference type="Google" id="ProtNLM"/>
    </source>
</evidence>
<evidence type="ECO:0000256" key="2">
    <source>
        <dbReference type="PROSITE-ProRule" id="PRU00339"/>
    </source>
</evidence>
<evidence type="ECO:0000259" key="5">
    <source>
        <dbReference type="PROSITE" id="PS50203"/>
    </source>
</evidence>
<dbReference type="SUPFAM" id="SSF54001">
    <property type="entry name" value="Cysteine proteinases"/>
    <property type="match status" value="1"/>
</dbReference>
<dbReference type="PANTHER" id="PTHR46014">
    <property type="entry name" value="TETRATRICOPEPTIDE REPEAT PROTEIN 1"/>
    <property type="match status" value="1"/>
</dbReference>
<dbReference type="InterPro" id="IPR016130">
    <property type="entry name" value="Tyr_Pase_AS"/>
</dbReference>
<reference evidence="7 8" key="1">
    <citation type="submission" date="2024-02" db="EMBL/GenBank/DDBJ databases">
        <authorList>
            <person name="Chen Y."/>
            <person name="Shah S."/>
            <person name="Dougan E. K."/>
            <person name="Thang M."/>
            <person name="Chan C."/>
        </authorList>
    </citation>
    <scope>NUCLEOTIDE SEQUENCE [LARGE SCALE GENOMIC DNA]</scope>
</reference>
<feature type="domain" description="Tyrosine specific protein phosphatases" evidence="4">
    <location>
        <begin position="847"/>
        <end position="915"/>
    </location>
</feature>
<dbReference type="EMBL" id="CAXAMN010010224">
    <property type="protein sequence ID" value="CAK9031188.1"/>
    <property type="molecule type" value="Genomic_DNA"/>
</dbReference>
<comment type="caution">
    <text evidence="1">Lacks conserved residue(s) required for the propagation of feature annotation.</text>
</comment>
<dbReference type="InterPro" id="IPR011990">
    <property type="entry name" value="TPR-like_helical_dom_sf"/>
</dbReference>
<organism evidence="7 8">
    <name type="scientific">Durusdinium trenchii</name>
    <dbReference type="NCBI Taxonomy" id="1381693"/>
    <lineage>
        <taxon>Eukaryota</taxon>
        <taxon>Sar</taxon>
        <taxon>Alveolata</taxon>
        <taxon>Dinophyceae</taxon>
        <taxon>Suessiales</taxon>
        <taxon>Symbiodiniaceae</taxon>
        <taxon>Durusdinium</taxon>
    </lineage>
</organism>
<dbReference type="PROSITE" id="PS50005">
    <property type="entry name" value="TPR"/>
    <property type="match status" value="2"/>
</dbReference>
<evidence type="ECO:0000259" key="4">
    <source>
        <dbReference type="PROSITE" id="PS50056"/>
    </source>
</evidence>
<dbReference type="PROSITE" id="PS00383">
    <property type="entry name" value="TYR_PHOSPHATASE_1"/>
    <property type="match status" value="1"/>
</dbReference>
<evidence type="ECO:0000256" key="3">
    <source>
        <dbReference type="SAM" id="MobiDB-lite"/>
    </source>
</evidence>
<dbReference type="InterPro" id="IPR029021">
    <property type="entry name" value="Prot-tyrosine_phosphatase-like"/>
</dbReference>
<name>A0ABP0KY68_9DINO</name>
<dbReference type="Pfam" id="PF00648">
    <property type="entry name" value="Peptidase_C2"/>
    <property type="match status" value="1"/>
</dbReference>
<feature type="repeat" description="TPR" evidence="2">
    <location>
        <begin position="633"/>
        <end position="666"/>
    </location>
</feature>
<dbReference type="Proteomes" id="UP001642484">
    <property type="component" value="Unassembled WGS sequence"/>
</dbReference>
<dbReference type="Gene3D" id="3.90.190.10">
    <property type="entry name" value="Protein tyrosine phosphatase superfamily"/>
    <property type="match status" value="1"/>
</dbReference>
<dbReference type="PANTHER" id="PTHR46014:SF1">
    <property type="entry name" value="TETRATRICOPEPTIDE REPEAT PROTEIN 1"/>
    <property type="match status" value="1"/>
</dbReference>
<feature type="domain" description="Calpain catalytic" evidence="5">
    <location>
        <begin position="155"/>
        <end position="480"/>
    </location>
</feature>
<dbReference type="SMART" id="SM00028">
    <property type="entry name" value="TPR"/>
    <property type="match status" value="3"/>
</dbReference>
<proteinExistence type="predicted"/>
<feature type="domain" description="Phosphatase tensin-type" evidence="6">
    <location>
        <begin position="847"/>
        <end position="937"/>
    </location>
</feature>
<protein>
    <recommendedName>
        <fullName evidence="9">Phosphatidylinositol-3,4,5-trisphosphate 3-phosphatase</fullName>
    </recommendedName>
</protein>
<dbReference type="PROSITE" id="PS50203">
    <property type="entry name" value="CALPAIN_CAT"/>
    <property type="match status" value="1"/>
</dbReference>
<accession>A0ABP0KY68</accession>
<keyword evidence="2" id="KW-0802">TPR repeat</keyword>
<dbReference type="InterPro" id="IPR019734">
    <property type="entry name" value="TPR_rpt"/>
</dbReference>
<feature type="region of interest" description="Disordered" evidence="3">
    <location>
        <begin position="571"/>
        <end position="625"/>
    </location>
</feature>
<dbReference type="PROSITE" id="PS50056">
    <property type="entry name" value="TYR_PHOSPHATASE_2"/>
    <property type="match status" value="1"/>
</dbReference>
<feature type="compositionally biased region" description="Acidic residues" evidence="3">
    <location>
        <begin position="615"/>
        <end position="625"/>
    </location>
</feature>
<dbReference type="SUPFAM" id="SSF48452">
    <property type="entry name" value="TPR-like"/>
    <property type="match status" value="1"/>
</dbReference>
<dbReference type="InterPro" id="IPR038765">
    <property type="entry name" value="Papain-like_cys_pep_sf"/>
</dbReference>
<keyword evidence="8" id="KW-1185">Reference proteome</keyword>
<dbReference type="PROSITE" id="PS51181">
    <property type="entry name" value="PPASE_TENSIN"/>
    <property type="match status" value="1"/>
</dbReference>
<dbReference type="InterPro" id="IPR029023">
    <property type="entry name" value="Tensin_phosphatase"/>
</dbReference>
<comment type="caution">
    <text evidence="7">The sequence shown here is derived from an EMBL/GenBank/DDBJ whole genome shotgun (WGS) entry which is preliminary data.</text>
</comment>